<feature type="region of interest" description="Disordered" evidence="1">
    <location>
        <begin position="93"/>
        <end position="162"/>
    </location>
</feature>
<sequence length="245" mass="26799">MAIVYVGVNVFFSMALSAVLSLIVLFIVQLHKNLKQTMGKLISRDSVTPLGLATTKLKDEERHSEKASKTLAVTKGGKHIKWADVRKRRPSSGLITDMPVSARTSALGAEPSRAKLASNDETSSRPTNFNSGNTHRAVSSGNEVKNKQNRPRSGAQISPSLSLSLNIQGNDTYKRVTSPAWDIQGDNGNDSSDKKWAKGEYSRKSQDGVVSPSSCKIDILSHSKESKSTQRSSVFDMDMKAYEIW</sequence>
<gene>
    <name evidence="3" type="ORF">PoB_007701300</name>
</gene>
<dbReference type="Proteomes" id="UP000735302">
    <property type="component" value="Unassembled WGS sequence"/>
</dbReference>
<feature type="compositionally biased region" description="Basic and acidic residues" evidence="1">
    <location>
        <begin position="191"/>
        <end position="206"/>
    </location>
</feature>
<dbReference type="EMBL" id="BLXT01008612">
    <property type="protein sequence ID" value="GFO50508.1"/>
    <property type="molecule type" value="Genomic_DNA"/>
</dbReference>
<keyword evidence="2" id="KW-0472">Membrane</keyword>
<evidence type="ECO:0000256" key="1">
    <source>
        <dbReference type="SAM" id="MobiDB-lite"/>
    </source>
</evidence>
<organism evidence="3 4">
    <name type="scientific">Plakobranchus ocellatus</name>
    <dbReference type="NCBI Taxonomy" id="259542"/>
    <lineage>
        <taxon>Eukaryota</taxon>
        <taxon>Metazoa</taxon>
        <taxon>Spiralia</taxon>
        <taxon>Lophotrochozoa</taxon>
        <taxon>Mollusca</taxon>
        <taxon>Gastropoda</taxon>
        <taxon>Heterobranchia</taxon>
        <taxon>Euthyneura</taxon>
        <taxon>Panpulmonata</taxon>
        <taxon>Sacoglossa</taxon>
        <taxon>Placobranchoidea</taxon>
        <taxon>Plakobranchidae</taxon>
        <taxon>Plakobranchus</taxon>
    </lineage>
</organism>
<keyword evidence="4" id="KW-1185">Reference proteome</keyword>
<keyword evidence="2" id="KW-0812">Transmembrane</keyword>
<accession>A0AAV4E1S8</accession>
<proteinExistence type="predicted"/>
<feature type="transmembrane region" description="Helical" evidence="2">
    <location>
        <begin position="6"/>
        <end position="28"/>
    </location>
</feature>
<protein>
    <submittedName>
        <fullName evidence="3">Uncharacterized protein</fullName>
    </submittedName>
</protein>
<evidence type="ECO:0000313" key="4">
    <source>
        <dbReference type="Proteomes" id="UP000735302"/>
    </source>
</evidence>
<dbReference type="AlphaFoldDB" id="A0AAV4E1S8"/>
<comment type="caution">
    <text evidence="3">The sequence shown here is derived from an EMBL/GenBank/DDBJ whole genome shotgun (WGS) entry which is preliminary data.</text>
</comment>
<evidence type="ECO:0000256" key="2">
    <source>
        <dbReference type="SAM" id="Phobius"/>
    </source>
</evidence>
<feature type="region of interest" description="Disordered" evidence="1">
    <location>
        <begin position="178"/>
        <end position="212"/>
    </location>
</feature>
<reference evidence="3 4" key="1">
    <citation type="journal article" date="2021" name="Elife">
        <title>Chloroplast acquisition without the gene transfer in kleptoplastic sea slugs, Plakobranchus ocellatus.</title>
        <authorList>
            <person name="Maeda T."/>
            <person name="Takahashi S."/>
            <person name="Yoshida T."/>
            <person name="Shimamura S."/>
            <person name="Takaki Y."/>
            <person name="Nagai Y."/>
            <person name="Toyoda A."/>
            <person name="Suzuki Y."/>
            <person name="Arimoto A."/>
            <person name="Ishii H."/>
            <person name="Satoh N."/>
            <person name="Nishiyama T."/>
            <person name="Hasebe M."/>
            <person name="Maruyama T."/>
            <person name="Minagawa J."/>
            <person name="Obokata J."/>
            <person name="Shigenobu S."/>
        </authorList>
    </citation>
    <scope>NUCLEOTIDE SEQUENCE [LARGE SCALE GENOMIC DNA]</scope>
</reference>
<feature type="compositionally biased region" description="Polar residues" evidence="1">
    <location>
        <begin position="119"/>
        <end position="143"/>
    </location>
</feature>
<evidence type="ECO:0000313" key="3">
    <source>
        <dbReference type="EMBL" id="GFO50508.1"/>
    </source>
</evidence>
<keyword evidence="2" id="KW-1133">Transmembrane helix</keyword>
<name>A0AAV4E1S8_9GAST</name>